<accession>A0ABV6P4E5</accession>
<keyword evidence="3" id="KW-1185">Reference proteome</keyword>
<dbReference type="Proteomes" id="UP001589894">
    <property type="component" value="Unassembled WGS sequence"/>
</dbReference>
<reference evidence="2 3" key="1">
    <citation type="submission" date="2024-09" db="EMBL/GenBank/DDBJ databases">
        <authorList>
            <person name="Sun Q."/>
            <person name="Mori K."/>
        </authorList>
    </citation>
    <scope>NUCLEOTIDE SEQUENCE [LARGE SCALE GENOMIC DNA]</scope>
    <source>
        <strain evidence="2 3">TBRC 2205</strain>
    </source>
</reference>
<comment type="caution">
    <text evidence="2">The sequence shown here is derived from an EMBL/GenBank/DDBJ whole genome shotgun (WGS) entry which is preliminary data.</text>
</comment>
<proteinExistence type="predicted"/>
<dbReference type="RefSeq" id="WP_377343288.1">
    <property type="nucleotide sequence ID" value="NZ_JBHLUE010000026.1"/>
</dbReference>
<gene>
    <name evidence="2" type="ORF">ACFFHU_27690</name>
</gene>
<feature type="domain" description="DUF7065" evidence="1">
    <location>
        <begin position="4"/>
        <end position="152"/>
    </location>
</feature>
<evidence type="ECO:0000259" key="1">
    <source>
        <dbReference type="Pfam" id="PF23213"/>
    </source>
</evidence>
<dbReference type="Pfam" id="PF23213">
    <property type="entry name" value="DUF7065"/>
    <property type="match status" value="1"/>
</dbReference>
<dbReference type="EMBL" id="JBHLUE010000026">
    <property type="protein sequence ID" value="MFC0567913.1"/>
    <property type="molecule type" value="Genomic_DNA"/>
</dbReference>
<name>A0ABV6P4E5_9ACTN</name>
<evidence type="ECO:0000313" key="3">
    <source>
        <dbReference type="Proteomes" id="UP001589894"/>
    </source>
</evidence>
<organism evidence="2 3">
    <name type="scientific">Plantactinospora siamensis</name>
    <dbReference type="NCBI Taxonomy" id="555372"/>
    <lineage>
        <taxon>Bacteria</taxon>
        <taxon>Bacillati</taxon>
        <taxon>Actinomycetota</taxon>
        <taxon>Actinomycetes</taxon>
        <taxon>Micromonosporales</taxon>
        <taxon>Micromonosporaceae</taxon>
        <taxon>Plantactinospora</taxon>
    </lineage>
</organism>
<sequence>MTDPHQARSDRLWGESWYFDFAAVDGSLGGFVRVGDYPNLGRRWFWAYLTTGGRAVGHAVDRPLPGPRDAPWRTDDPALRLLIRPGPDGWRLTAEGVGFAMDLRWQARAAAYSYARGSRLEQPGWAVGDVDVGGQSLRLDGPGQRDQSWGIRDWSRLGWTWCAGWLSDGTRYQATRLDARGRVPPDGYLMAPDHRPDPVRRMAVHPDGVRMNDTLLEFTDVGRVTVDLPPSAGGPSQLRRAVTLVRTAGRQHGVGWRERNVPLRTARPASLD</sequence>
<dbReference type="InterPro" id="IPR055493">
    <property type="entry name" value="DUF7065"/>
</dbReference>
<dbReference type="SUPFAM" id="SSF159245">
    <property type="entry name" value="AttH-like"/>
    <property type="match status" value="1"/>
</dbReference>
<protein>
    <recommendedName>
        <fullName evidence="1">DUF7065 domain-containing protein</fullName>
    </recommendedName>
</protein>
<evidence type="ECO:0000313" key="2">
    <source>
        <dbReference type="EMBL" id="MFC0567913.1"/>
    </source>
</evidence>